<dbReference type="InterPro" id="IPR037523">
    <property type="entry name" value="VOC_core"/>
</dbReference>
<protein>
    <submittedName>
        <fullName evidence="2">Glyoxalase-like domain-containing protein</fullName>
    </submittedName>
</protein>
<feature type="domain" description="VOC" evidence="1">
    <location>
        <begin position="11"/>
        <end position="132"/>
    </location>
</feature>
<dbReference type="PROSITE" id="PS51819">
    <property type="entry name" value="VOC"/>
    <property type="match status" value="1"/>
</dbReference>
<dbReference type="InterPro" id="IPR004360">
    <property type="entry name" value="Glyas_Fos-R_dOase_dom"/>
</dbReference>
<dbReference type="EMBL" id="LSBJ02000004">
    <property type="protein sequence ID" value="OAQ67217.1"/>
    <property type="molecule type" value="Genomic_DNA"/>
</dbReference>
<dbReference type="Pfam" id="PF00903">
    <property type="entry name" value="Glyoxalase"/>
    <property type="match status" value="1"/>
</dbReference>
<evidence type="ECO:0000313" key="3">
    <source>
        <dbReference type="Proteomes" id="UP000078397"/>
    </source>
</evidence>
<dbReference type="InterPro" id="IPR029068">
    <property type="entry name" value="Glyas_Bleomycin-R_OHBP_Dase"/>
</dbReference>
<comment type="caution">
    <text evidence="2">The sequence shown here is derived from an EMBL/GenBank/DDBJ whole genome shotgun (WGS) entry which is preliminary data.</text>
</comment>
<evidence type="ECO:0000259" key="1">
    <source>
        <dbReference type="PROSITE" id="PS51819"/>
    </source>
</evidence>
<dbReference type="Proteomes" id="UP000078397">
    <property type="component" value="Unassembled WGS sequence"/>
</dbReference>
<dbReference type="RefSeq" id="XP_018144304.1">
    <property type="nucleotide sequence ID" value="XM_018287324.1"/>
</dbReference>
<gene>
    <name evidence="2" type="ORF">VFPPC_08651</name>
</gene>
<organism evidence="2 3">
    <name type="scientific">Pochonia chlamydosporia 170</name>
    <dbReference type="NCBI Taxonomy" id="1380566"/>
    <lineage>
        <taxon>Eukaryota</taxon>
        <taxon>Fungi</taxon>
        <taxon>Dikarya</taxon>
        <taxon>Ascomycota</taxon>
        <taxon>Pezizomycotina</taxon>
        <taxon>Sordariomycetes</taxon>
        <taxon>Hypocreomycetidae</taxon>
        <taxon>Hypocreales</taxon>
        <taxon>Clavicipitaceae</taxon>
        <taxon>Pochonia</taxon>
    </lineage>
</organism>
<dbReference type="AlphaFoldDB" id="A0A179FPC3"/>
<dbReference type="SUPFAM" id="SSF54593">
    <property type="entry name" value="Glyoxalase/Bleomycin resistance protein/Dihydroxybiphenyl dioxygenase"/>
    <property type="match status" value="1"/>
</dbReference>
<dbReference type="GeneID" id="28851318"/>
<dbReference type="Gene3D" id="3.10.180.10">
    <property type="entry name" value="2,3-Dihydroxybiphenyl 1,2-Dioxygenase, domain 1"/>
    <property type="match status" value="1"/>
</dbReference>
<reference evidence="2 3" key="1">
    <citation type="journal article" date="2016" name="PLoS Pathog.">
        <title>Biosynthesis of antibiotic leucinostatins in bio-control fungus Purpureocillium lilacinum and their inhibition on phytophthora revealed by genome mining.</title>
        <authorList>
            <person name="Wang G."/>
            <person name="Liu Z."/>
            <person name="Lin R."/>
            <person name="Li E."/>
            <person name="Mao Z."/>
            <person name="Ling J."/>
            <person name="Yang Y."/>
            <person name="Yin W.B."/>
            <person name="Xie B."/>
        </authorList>
    </citation>
    <scope>NUCLEOTIDE SEQUENCE [LARGE SCALE GENOMIC DNA]</scope>
    <source>
        <strain evidence="2">170</strain>
    </source>
</reference>
<dbReference type="OrthoDB" id="447346at2759"/>
<name>A0A179FPC3_METCM</name>
<proteinExistence type="predicted"/>
<dbReference type="KEGG" id="pchm:VFPPC_08651"/>
<evidence type="ECO:0000313" key="2">
    <source>
        <dbReference type="EMBL" id="OAQ67217.1"/>
    </source>
</evidence>
<dbReference type="InterPro" id="IPR052164">
    <property type="entry name" value="Anthracycline_SecMetBiosynth"/>
</dbReference>
<dbReference type="STRING" id="1380566.A0A179FPC3"/>
<accession>A0A179FPC3</accession>
<dbReference type="PANTHER" id="PTHR33993">
    <property type="entry name" value="GLYOXALASE-RELATED"/>
    <property type="match status" value="1"/>
</dbReference>
<sequence>MSDWKPPAFGTPVWIGIPATDVARASAFYKKVFNIPFKDPSSESNECRLFDFTKNGVSITGGILKAPDSTGAFTAGKGGVALSWFVENLDDSVKAIEGAGGKVLTGEEKEGDSGLLRYFADSEGNIGSIYMMVQ</sequence>
<keyword evidence="3" id="KW-1185">Reference proteome</keyword>